<evidence type="ECO:0000313" key="3">
    <source>
        <dbReference type="EMBL" id="WAS90099.1"/>
    </source>
</evidence>
<evidence type="ECO:0000313" key="4">
    <source>
        <dbReference type="Proteomes" id="UP001164459"/>
    </source>
</evidence>
<feature type="compositionally biased region" description="Low complexity" evidence="1">
    <location>
        <begin position="68"/>
        <end position="84"/>
    </location>
</feature>
<evidence type="ECO:0008006" key="5">
    <source>
        <dbReference type="Google" id="ProtNLM"/>
    </source>
</evidence>
<keyword evidence="4" id="KW-1185">Reference proteome</keyword>
<feature type="signal peptide" evidence="2">
    <location>
        <begin position="1"/>
        <end position="24"/>
    </location>
</feature>
<keyword evidence="2" id="KW-0732">Signal</keyword>
<name>A0ABY7GTB5_9BACT</name>
<feature type="compositionally biased region" description="Polar residues" evidence="1">
    <location>
        <begin position="55"/>
        <end position="67"/>
    </location>
</feature>
<feature type="region of interest" description="Disordered" evidence="1">
    <location>
        <begin position="24"/>
        <end position="85"/>
    </location>
</feature>
<proteinExistence type="predicted"/>
<sequence>MKTPPLSLASTLLLAAACFNPSGSDPTTGTTATGGPATSDGPGGPGSTASGEGDTLSSGAPTSGEPVTTTAATGDTSSGTGTTGEPCDADVCPCDSATECAAGQQCLDGACVECIDSTTCNGRVCDPIAHVCRDCREHSECPKTACELDDGVCFPVVATSHAHVDPGLTCGDQPCTADQPCCSIGQAMTQYIDASHLVVHLGPGTYMSGVRLVEGGRKVAVLGSELTVFEVSGEPAVRLGDEMQADAIDSELYVADIRIEGGTGEAAIRCKSAAQLWLDDVRIESYVGRAISTSECVAMVRRSELALNVHAIAIDQGSTLQLENTLVAHYNMGAALEVGVTSGAHLLYTTLGDATQHAAGLFACVDGTAMLSARNSALLSHGLGGTFSCASSSLQLTDSVVSDSTLENVDTNVAVIQPQQVAPLFQGWGGGDLHVLGDGGLLAGKARWKQGDPGTDVDGDPRPMMDGAPDVAGGDRPPG</sequence>
<dbReference type="EMBL" id="CP114040">
    <property type="protein sequence ID" value="WAS90099.1"/>
    <property type="molecule type" value="Genomic_DNA"/>
</dbReference>
<feature type="compositionally biased region" description="Low complexity" evidence="1">
    <location>
        <begin position="24"/>
        <end position="40"/>
    </location>
</feature>
<dbReference type="PROSITE" id="PS51257">
    <property type="entry name" value="PROKAR_LIPOPROTEIN"/>
    <property type="match status" value="1"/>
</dbReference>
<dbReference type="Proteomes" id="UP001164459">
    <property type="component" value="Chromosome"/>
</dbReference>
<dbReference type="RefSeq" id="WP_269032433.1">
    <property type="nucleotide sequence ID" value="NZ_CP114040.1"/>
</dbReference>
<feature type="region of interest" description="Disordered" evidence="1">
    <location>
        <begin position="445"/>
        <end position="479"/>
    </location>
</feature>
<reference evidence="3" key="1">
    <citation type="submission" date="2022-11" db="EMBL/GenBank/DDBJ databases">
        <title>Minimal conservation of predation-associated metabolite biosynthetic gene clusters underscores biosynthetic potential of Myxococcota including descriptions for ten novel species: Archangium lansinium sp. nov., Myxococcus landrumus sp. nov., Nannocystis bai.</title>
        <authorList>
            <person name="Ahearne A."/>
            <person name="Stevens C."/>
            <person name="Dowd S."/>
        </authorList>
    </citation>
    <scope>NUCLEOTIDE SEQUENCE</scope>
    <source>
        <strain evidence="3">Fl3</strain>
    </source>
</reference>
<accession>A0ABY7GTB5</accession>
<gene>
    <name evidence="3" type="ORF">O0S08_28225</name>
</gene>
<feature type="chain" id="PRO_5047234216" description="Right handed beta helix region" evidence="2">
    <location>
        <begin position="25"/>
        <end position="479"/>
    </location>
</feature>
<evidence type="ECO:0000256" key="1">
    <source>
        <dbReference type="SAM" id="MobiDB-lite"/>
    </source>
</evidence>
<evidence type="ECO:0000256" key="2">
    <source>
        <dbReference type="SAM" id="SignalP"/>
    </source>
</evidence>
<protein>
    <recommendedName>
        <fullName evidence="5">Right handed beta helix region</fullName>
    </recommendedName>
</protein>
<organism evidence="3 4">
    <name type="scientific">Nannocystis punicea</name>
    <dbReference type="NCBI Taxonomy" id="2995304"/>
    <lineage>
        <taxon>Bacteria</taxon>
        <taxon>Pseudomonadati</taxon>
        <taxon>Myxococcota</taxon>
        <taxon>Polyangia</taxon>
        <taxon>Nannocystales</taxon>
        <taxon>Nannocystaceae</taxon>
        <taxon>Nannocystis</taxon>
    </lineage>
</organism>